<dbReference type="InterPro" id="IPR059112">
    <property type="entry name" value="CysZ/EI24"/>
</dbReference>
<accession>A0A1Y2HHS6</accession>
<comment type="subcellular location">
    <subcellularLocation>
        <location evidence="1">Membrane</location>
        <topology evidence="1">Multi-pass membrane protein</topology>
    </subcellularLocation>
</comment>
<dbReference type="AlphaFoldDB" id="A0A1Y2HHS6"/>
<name>A0A1Y2HHS6_9FUNG</name>
<protein>
    <recommendedName>
        <fullName evidence="9">Etoposide-induced protein 2.4-domain-containing protein</fullName>
    </recommendedName>
</protein>
<feature type="transmembrane region" description="Helical" evidence="6">
    <location>
        <begin position="20"/>
        <end position="44"/>
    </location>
</feature>
<gene>
    <name evidence="7" type="ORF">BCR44DRAFT_1514141</name>
</gene>
<keyword evidence="8" id="KW-1185">Reference proteome</keyword>
<dbReference type="Pfam" id="PF07264">
    <property type="entry name" value="EI24"/>
    <property type="match status" value="1"/>
</dbReference>
<evidence type="ECO:0000313" key="7">
    <source>
        <dbReference type="EMBL" id="ORZ34157.1"/>
    </source>
</evidence>
<evidence type="ECO:0000256" key="5">
    <source>
        <dbReference type="SAM" id="MobiDB-lite"/>
    </source>
</evidence>
<dbReference type="Proteomes" id="UP000193411">
    <property type="component" value="Unassembled WGS sequence"/>
</dbReference>
<feature type="region of interest" description="Disordered" evidence="5">
    <location>
        <begin position="249"/>
        <end position="274"/>
    </location>
</feature>
<dbReference type="EMBL" id="MCFL01000030">
    <property type="protein sequence ID" value="ORZ34157.1"/>
    <property type="molecule type" value="Genomic_DNA"/>
</dbReference>
<dbReference type="PANTHER" id="PTHR34292">
    <property type="entry name" value="OUTER SPORE WALL PROTEIN LDS1"/>
    <property type="match status" value="1"/>
</dbReference>
<organism evidence="7 8">
    <name type="scientific">Catenaria anguillulae PL171</name>
    <dbReference type="NCBI Taxonomy" id="765915"/>
    <lineage>
        <taxon>Eukaryota</taxon>
        <taxon>Fungi</taxon>
        <taxon>Fungi incertae sedis</taxon>
        <taxon>Blastocladiomycota</taxon>
        <taxon>Blastocladiomycetes</taxon>
        <taxon>Blastocladiales</taxon>
        <taxon>Catenariaceae</taxon>
        <taxon>Catenaria</taxon>
    </lineage>
</organism>
<dbReference type="OrthoDB" id="10012223at2759"/>
<reference evidence="7 8" key="1">
    <citation type="submission" date="2016-07" db="EMBL/GenBank/DDBJ databases">
        <title>Pervasive Adenine N6-methylation of Active Genes in Fungi.</title>
        <authorList>
            <consortium name="DOE Joint Genome Institute"/>
            <person name="Mondo S.J."/>
            <person name="Dannebaum R.O."/>
            <person name="Kuo R.C."/>
            <person name="Labutti K."/>
            <person name="Haridas S."/>
            <person name="Kuo A."/>
            <person name="Salamov A."/>
            <person name="Ahrendt S.R."/>
            <person name="Lipzen A."/>
            <person name="Sullivan W."/>
            <person name="Andreopoulos W.B."/>
            <person name="Clum A."/>
            <person name="Lindquist E."/>
            <person name="Daum C."/>
            <person name="Ramamoorthy G.K."/>
            <person name="Gryganskyi A."/>
            <person name="Culley D."/>
            <person name="Magnuson J.K."/>
            <person name="James T.Y."/>
            <person name="O'Malley M.A."/>
            <person name="Stajich J.E."/>
            <person name="Spatafora J.W."/>
            <person name="Visel A."/>
            <person name="Grigoriev I.V."/>
        </authorList>
    </citation>
    <scope>NUCLEOTIDE SEQUENCE [LARGE SCALE GENOMIC DNA]</scope>
    <source>
        <strain evidence="7 8">PL171</strain>
    </source>
</reference>
<feature type="transmembrane region" description="Helical" evidence="6">
    <location>
        <begin position="142"/>
        <end position="165"/>
    </location>
</feature>
<evidence type="ECO:0000256" key="6">
    <source>
        <dbReference type="SAM" id="Phobius"/>
    </source>
</evidence>
<evidence type="ECO:0000256" key="4">
    <source>
        <dbReference type="ARBA" id="ARBA00023136"/>
    </source>
</evidence>
<dbReference type="InterPro" id="IPR052786">
    <property type="entry name" value="Spore_wall_assembly"/>
</dbReference>
<evidence type="ECO:0000256" key="1">
    <source>
        <dbReference type="ARBA" id="ARBA00004141"/>
    </source>
</evidence>
<feature type="transmembrane region" description="Helical" evidence="6">
    <location>
        <begin position="64"/>
        <end position="88"/>
    </location>
</feature>
<proteinExistence type="predicted"/>
<evidence type="ECO:0000313" key="8">
    <source>
        <dbReference type="Proteomes" id="UP000193411"/>
    </source>
</evidence>
<evidence type="ECO:0000256" key="2">
    <source>
        <dbReference type="ARBA" id="ARBA00022692"/>
    </source>
</evidence>
<dbReference type="STRING" id="765915.A0A1Y2HHS6"/>
<keyword evidence="4 6" id="KW-0472">Membrane</keyword>
<keyword evidence="3 6" id="KW-1133">Transmembrane helix</keyword>
<keyword evidence="2 6" id="KW-0812">Transmembrane</keyword>
<evidence type="ECO:0000256" key="3">
    <source>
        <dbReference type="ARBA" id="ARBA00022989"/>
    </source>
</evidence>
<comment type="caution">
    <text evidence="7">The sequence shown here is derived from an EMBL/GenBank/DDBJ whole genome shotgun (WGS) entry which is preliminary data.</text>
</comment>
<dbReference type="PANTHER" id="PTHR34292:SF2">
    <property type="entry name" value="OUTER SPORE WALL PROTEIN LDS1"/>
    <property type="match status" value="1"/>
</dbReference>
<sequence length="274" mass="30105">MLSTTYAIQGFLFFLAHPSLWLAALCPFLLVIVCSIASTLAVFIVLYPGFSILLVKQAQWAPGWAWTLGFFVALVLSALVSLILFAALPPAYLDVVFRKTLLLRGGPAADLLRRQANGDDKVGASCAQNCGACIKVSIFIRIAIAILTFPIHAVPVLGTFAWIYLNGACMMWEYHQSWFDLYNVGYIKQKAYIKTNWSQYWQAGMLAQALEMIPLFNWLFCWSNAVGAALFVADLEASGKFPSEMPPPILTSDSREQLMAPGQAEAGGVYGTSR</sequence>
<evidence type="ECO:0008006" key="9">
    <source>
        <dbReference type="Google" id="ProtNLM"/>
    </source>
</evidence>